<dbReference type="AlphaFoldDB" id="A0A830FSX3"/>
<sequence>MSDHPIPKGVSRGTLCTVVAGWYAAGASEGATQTSAVEDATGISDAVSRQTAFLDDVGVLDVDGRDHRLTEQGTDLAAALANDREADARAAFRDVLADWPPTRRVRALLADEPMHAPALIPVLAGLTGHDTERERVRVGLRTLLDLWTWAGVLDRTDRGAYLPGRVEDSPQSSVAVGLELTLDVDPDDIENLVRAIQRGLSEDDLSTVEADLDLTE</sequence>
<protein>
    <submittedName>
        <fullName evidence="1">Uncharacterized protein</fullName>
    </submittedName>
</protein>
<proteinExistence type="predicted"/>
<dbReference type="EMBL" id="JAGGKO010000001">
    <property type="protein sequence ID" value="MBP1953839.1"/>
    <property type="molecule type" value="Genomic_DNA"/>
</dbReference>
<gene>
    <name evidence="1" type="ORF">GCM10009017_01790</name>
    <name evidence="2" type="ORF">J2752_000720</name>
</gene>
<dbReference type="Proteomes" id="UP000765891">
    <property type="component" value="Unassembled WGS sequence"/>
</dbReference>
<comment type="caution">
    <text evidence="1">The sequence shown here is derived from an EMBL/GenBank/DDBJ whole genome shotgun (WGS) entry which is preliminary data.</text>
</comment>
<evidence type="ECO:0000313" key="3">
    <source>
        <dbReference type="Proteomes" id="UP000614609"/>
    </source>
</evidence>
<reference evidence="1" key="1">
    <citation type="journal article" date="2014" name="Int. J. Syst. Evol. Microbiol.">
        <title>Complete genome sequence of Corynebacterium casei LMG S-19264T (=DSM 44701T), isolated from a smear-ripened cheese.</title>
        <authorList>
            <consortium name="US DOE Joint Genome Institute (JGI-PGF)"/>
            <person name="Walter F."/>
            <person name="Albersmeier A."/>
            <person name="Kalinowski J."/>
            <person name="Ruckert C."/>
        </authorList>
    </citation>
    <scope>NUCLEOTIDE SEQUENCE</scope>
    <source>
        <strain evidence="1">JCM 16108</strain>
    </source>
</reference>
<dbReference type="OrthoDB" id="343223at2157"/>
<dbReference type="RefSeq" id="WP_188869100.1">
    <property type="nucleotide sequence ID" value="NZ_BMOO01000001.1"/>
</dbReference>
<dbReference type="Proteomes" id="UP000614609">
    <property type="component" value="Unassembled WGS sequence"/>
</dbReference>
<dbReference type="EMBL" id="BMOO01000001">
    <property type="protein sequence ID" value="GGM55204.1"/>
    <property type="molecule type" value="Genomic_DNA"/>
</dbReference>
<evidence type="ECO:0000313" key="1">
    <source>
        <dbReference type="EMBL" id="GGM55204.1"/>
    </source>
</evidence>
<evidence type="ECO:0000313" key="2">
    <source>
        <dbReference type="EMBL" id="MBP1953839.1"/>
    </source>
</evidence>
<reference evidence="2" key="3">
    <citation type="submission" date="2021-03" db="EMBL/GenBank/DDBJ databases">
        <title>Genomic Encyclopedia of Type Strains, Phase IV (KMG-IV): sequencing the most valuable type-strain genomes for metagenomic binning, comparative biology and taxonomic classification.</title>
        <authorList>
            <person name="Goeker M."/>
        </authorList>
    </citation>
    <scope>NUCLEOTIDE SEQUENCE</scope>
    <source>
        <strain evidence="2">DSM 22443</strain>
    </source>
</reference>
<accession>A0A830FSX3</accession>
<name>A0A830FSX3_9EURY</name>
<organism evidence="1 3">
    <name type="scientific">Halarchaeum rubridurum</name>
    <dbReference type="NCBI Taxonomy" id="489911"/>
    <lineage>
        <taxon>Archaea</taxon>
        <taxon>Methanobacteriati</taxon>
        <taxon>Methanobacteriota</taxon>
        <taxon>Stenosarchaea group</taxon>
        <taxon>Halobacteria</taxon>
        <taxon>Halobacteriales</taxon>
        <taxon>Halobacteriaceae</taxon>
    </lineage>
</organism>
<reference evidence="1" key="2">
    <citation type="submission" date="2020-09" db="EMBL/GenBank/DDBJ databases">
        <authorList>
            <person name="Sun Q."/>
            <person name="Ohkuma M."/>
        </authorList>
    </citation>
    <scope>NUCLEOTIDE SEQUENCE</scope>
    <source>
        <strain evidence="1">JCM 16108</strain>
    </source>
</reference>
<keyword evidence="3" id="KW-1185">Reference proteome</keyword>